<proteinExistence type="predicted"/>
<organism evidence="3 4">
    <name type="scientific">Methylomonas lenta</name>
    <dbReference type="NCBI Taxonomy" id="980561"/>
    <lineage>
        <taxon>Bacteria</taxon>
        <taxon>Pseudomonadati</taxon>
        <taxon>Pseudomonadota</taxon>
        <taxon>Gammaproteobacteria</taxon>
        <taxon>Methylococcales</taxon>
        <taxon>Methylococcaceae</taxon>
        <taxon>Methylomonas</taxon>
    </lineage>
</organism>
<keyword evidence="1" id="KW-1133">Transmembrane helix</keyword>
<feature type="transmembrane region" description="Helical" evidence="1">
    <location>
        <begin position="49"/>
        <end position="68"/>
    </location>
</feature>
<evidence type="ECO:0000313" key="3">
    <source>
        <dbReference type="EMBL" id="OAI14064.1"/>
    </source>
</evidence>
<reference evidence="3 4" key="1">
    <citation type="submission" date="2016-03" db="EMBL/GenBank/DDBJ databases">
        <authorList>
            <person name="Ploux O."/>
        </authorList>
    </citation>
    <scope>NUCLEOTIDE SEQUENCE [LARGE SCALE GENOMIC DNA]</scope>
    <source>
        <strain evidence="3 4">R-45370</strain>
    </source>
</reference>
<dbReference type="RefSeq" id="WP_066983845.1">
    <property type="nucleotide sequence ID" value="NZ_LUUI01000114.1"/>
</dbReference>
<feature type="signal peptide" evidence="2">
    <location>
        <begin position="1"/>
        <end position="19"/>
    </location>
</feature>
<accession>A0A177N8Z3</accession>
<dbReference type="AlphaFoldDB" id="A0A177N8Z3"/>
<gene>
    <name evidence="3" type="ORF">A1359_01270</name>
</gene>
<comment type="caution">
    <text evidence="3">The sequence shown here is derived from an EMBL/GenBank/DDBJ whole genome shotgun (WGS) entry which is preliminary data.</text>
</comment>
<evidence type="ECO:0000256" key="2">
    <source>
        <dbReference type="SAM" id="SignalP"/>
    </source>
</evidence>
<sequence>MRNAFLTLILLVLSLPASAQAPMIVAHRPSLIKSSSIPLGDLPAQTDDLATTLAVCLFIICVYFLYWLKQKA</sequence>
<keyword evidence="1" id="KW-0812">Transmembrane</keyword>
<keyword evidence="2" id="KW-0732">Signal</keyword>
<dbReference type="EMBL" id="LUUI01000114">
    <property type="protein sequence ID" value="OAI14064.1"/>
    <property type="molecule type" value="Genomic_DNA"/>
</dbReference>
<protein>
    <submittedName>
        <fullName evidence="3">Uncharacterized protein</fullName>
    </submittedName>
</protein>
<evidence type="ECO:0000256" key="1">
    <source>
        <dbReference type="SAM" id="Phobius"/>
    </source>
</evidence>
<name>A0A177N8Z3_9GAMM</name>
<evidence type="ECO:0000313" key="4">
    <source>
        <dbReference type="Proteomes" id="UP000078476"/>
    </source>
</evidence>
<dbReference type="STRING" id="980561.A1359_01270"/>
<dbReference type="Proteomes" id="UP000078476">
    <property type="component" value="Unassembled WGS sequence"/>
</dbReference>
<keyword evidence="1" id="KW-0472">Membrane</keyword>
<feature type="chain" id="PRO_5008068869" evidence="2">
    <location>
        <begin position="20"/>
        <end position="72"/>
    </location>
</feature>
<keyword evidence="4" id="KW-1185">Reference proteome</keyword>